<evidence type="ECO:0000313" key="4">
    <source>
        <dbReference type="EMBL" id="CEF53866.1"/>
    </source>
</evidence>
<evidence type="ECO:0000313" key="5">
    <source>
        <dbReference type="Proteomes" id="UP000068250"/>
    </source>
</evidence>
<dbReference type="STRING" id="431306.AGA_452"/>
<dbReference type="Proteomes" id="UP000068250">
    <property type="component" value="Chromosome I"/>
</dbReference>
<accession>A0A0U5F1M0</accession>
<dbReference type="PATRIC" id="fig|431306.5.peg.423"/>
<dbReference type="Pfam" id="PF00583">
    <property type="entry name" value="Acetyltransf_1"/>
    <property type="match status" value="1"/>
</dbReference>
<dbReference type="AlphaFoldDB" id="A0A0U5F1M0"/>
<evidence type="ECO:0000259" key="3">
    <source>
        <dbReference type="PROSITE" id="PS51186"/>
    </source>
</evidence>
<dbReference type="GO" id="GO:0016747">
    <property type="term" value="F:acyltransferase activity, transferring groups other than amino-acyl groups"/>
    <property type="evidence" value="ECO:0007669"/>
    <property type="project" value="InterPro"/>
</dbReference>
<dbReference type="EC" id="5.3.1.16" evidence="4"/>
<dbReference type="Gene3D" id="3.40.630.30">
    <property type="match status" value="1"/>
</dbReference>
<dbReference type="PROSITE" id="PS51186">
    <property type="entry name" value="GNAT"/>
    <property type="match status" value="1"/>
</dbReference>
<name>A0A0U5F1M0_9PROT</name>
<keyword evidence="4" id="KW-0413">Isomerase</keyword>
<keyword evidence="1" id="KW-0808">Transferase</keyword>
<dbReference type="EMBL" id="LN609302">
    <property type="protein sequence ID" value="CEF53866.1"/>
    <property type="molecule type" value="Genomic_DNA"/>
</dbReference>
<reference evidence="5" key="1">
    <citation type="submission" date="2014-09" db="EMBL/GenBank/DDBJ databases">
        <authorList>
            <person name="Illeghems K.G."/>
        </authorList>
    </citation>
    <scope>NUCLEOTIDE SEQUENCE [LARGE SCALE GENOMIC DNA]</scope>
    <source>
        <strain evidence="5">LMG 23848T</strain>
    </source>
</reference>
<proteinExistence type="predicted"/>
<feature type="domain" description="N-acetyltransferase" evidence="3">
    <location>
        <begin position="16"/>
        <end position="177"/>
    </location>
</feature>
<protein>
    <submittedName>
        <fullName evidence="4">Phosphoribosylformimino-5-aminoimidazole carboxamide ribotide isomerase</fullName>
        <ecNumber evidence="4">5.3.1.16</ecNumber>
    </submittedName>
</protein>
<evidence type="ECO:0000256" key="1">
    <source>
        <dbReference type="ARBA" id="ARBA00022679"/>
    </source>
</evidence>
<dbReference type="CDD" id="cd04301">
    <property type="entry name" value="NAT_SF"/>
    <property type="match status" value="1"/>
</dbReference>
<dbReference type="SUPFAM" id="SSF55729">
    <property type="entry name" value="Acyl-CoA N-acyltransferases (Nat)"/>
    <property type="match status" value="1"/>
</dbReference>
<dbReference type="InterPro" id="IPR050832">
    <property type="entry name" value="Bact_Acetyltransf"/>
</dbReference>
<dbReference type="PANTHER" id="PTHR43877">
    <property type="entry name" value="AMINOALKYLPHOSPHONATE N-ACETYLTRANSFERASE-RELATED-RELATED"/>
    <property type="match status" value="1"/>
</dbReference>
<dbReference type="InterPro" id="IPR016181">
    <property type="entry name" value="Acyl_CoA_acyltransferase"/>
</dbReference>
<gene>
    <name evidence="4" type="primary">hisA</name>
    <name evidence="4" type="ORF">AGA_452</name>
</gene>
<sequence length="201" mass="22118">MATGNHSLMTRNARVQRILSLEEDDLQALCESVDAAILDGGGFGWLQPQGRQVLERYFRGLLLVPERMLFAIRLDGVIVGGAQLIRAPRNNELQAMCVTLAHLFVAPYARKRGLGAALLQEVENAARNMGFRVLNADVLQTQTAAIALFNKAGFQIWGRHPFYARVGDELVSGLFLTKCLDNTPPFLSAKTSNEQEASHTP</sequence>
<evidence type="ECO:0000256" key="2">
    <source>
        <dbReference type="ARBA" id="ARBA00023315"/>
    </source>
</evidence>
<dbReference type="GO" id="GO:0003949">
    <property type="term" value="F:1-(5-phosphoribosyl)-5-[(5-phosphoribosylamino)methylideneamino]imidazole-4-carboxamide isomerase activity"/>
    <property type="evidence" value="ECO:0007669"/>
    <property type="project" value="UniProtKB-EC"/>
</dbReference>
<keyword evidence="2" id="KW-0012">Acyltransferase</keyword>
<organism evidence="4 5">
    <name type="scientific">Acetobacter ghanensis</name>
    <dbReference type="NCBI Taxonomy" id="431306"/>
    <lineage>
        <taxon>Bacteria</taxon>
        <taxon>Pseudomonadati</taxon>
        <taxon>Pseudomonadota</taxon>
        <taxon>Alphaproteobacteria</taxon>
        <taxon>Acetobacterales</taxon>
        <taxon>Acetobacteraceae</taxon>
        <taxon>Acetobacter</taxon>
    </lineage>
</organism>
<dbReference type="InterPro" id="IPR000182">
    <property type="entry name" value="GNAT_dom"/>
</dbReference>